<keyword evidence="8" id="KW-1185">Reference proteome</keyword>
<dbReference type="InterPro" id="IPR016160">
    <property type="entry name" value="Ald_DH_CS_CYS"/>
</dbReference>
<dbReference type="SUPFAM" id="SSF53720">
    <property type="entry name" value="ALDH-like"/>
    <property type="match status" value="1"/>
</dbReference>
<dbReference type="InterPro" id="IPR016163">
    <property type="entry name" value="Ald_DH_C"/>
</dbReference>
<comment type="similarity">
    <text evidence="1">Belongs to the TRAPP small subunits family. BET3 subfamily.</text>
</comment>
<evidence type="ECO:0000256" key="3">
    <source>
        <dbReference type="ARBA" id="ARBA00023002"/>
    </source>
</evidence>
<evidence type="ECO:0000313" key="7">
    <source>
        <dbReference type="EMBL" id="KAK4486101.1"/>
    </source>
</evidence>
<dbReference type="EMBL" id="JAYDYQ010002533">
    <property type="protein sequence ID" value="KAK4486101.1"/>
    <property type="molecule type" value="Genomic_DNA"/>
</dbReference>
<dbReference type="Proteomes" id="UP001291926">
    <property type="component" value="Unassembled WGS sequence"/>
</dbReference>
<accession>A0ABR0DB66</accession>
<name>A0ABR0DB66_9LAMI</name>
<organism evidence="7 8">
    <name type="scientific">Penstemon davidsonii</name>
    <dbReference type="NCBI Taxonomy" id="160366"/>
    <lineage>
        <taxon>Eukaryota</taxon>
        <taxon>Viridiplantae</taxon>
        <taxon>Streptophyta</taxon>
        <taxon>Embryophyta</taxon>
        <taxon>Tracheophyta</taxon>
        <taxon>Spermatophyta</taxon>
        <taxon>Magnoliopsida</taxon>
        <taxon>eudicotyledons</taxon>
        <taxon>Gunneridae</taxon>
        <taxon>Pentapetalae</taxon>
        <taxon>asterids</taxon>
        <taxon>lamiids</taxon>
        <taxon>Lamiales</taxon>
        <taxon>Plantaginaceae</taxon>
        <taxon>Cheloneae</taxon>
        <taxon>Penstemon</taxon>
    </lineage>
</organism>
<dbReference type="CDD" id="cd14944">
    <property type="entry name" value="TRAPPC6A_Trs33"/>
    <property type="match status" value="1"/>
</dbReference>
<dbReference type="CDD" id="cd07142">
    <property type="entry name" value="ALDH_F2BC"/>
    <property type="match status" value="1"/>
</dbReference>
<dbReference type="InterPro" id="IPR024096">
    <property type="entry name" value="NO_sig/Golgi_transp_ligand-bd"/>
</dbReference>
<dbReference type="InterPro" id="IPR015590">
    <property type="entry name" value="Aldehyde_DH_dom"/>
</dbReference>
<dbReference type="PANTHER" id="PTHR11699">
    <property type="entry name" value="ALDEHYDE DEHYDROGENASE-RELATED"/>
    <property type="match status" value="1"/>
</dbReference>
<feature type="domain" description="Aldehyde dehydrogenase" evidence="6">
    <location>
        <begin position="207"/>
        <end position="669"/>
    </location>
</feature>
<evidence type="ECO:0000256" key="5">
    <source>
        <dbReference type="RuleBase" id="RU003345"/>
    </source>
</evidence>
<evidence type="ECO:0000256" key="2">
    <source>
        <dbReference type="ARBA" id="ARBA00009986"/>
    </source>
</evidence>
<dbReference type="Gene3D" id="3.40.605.10">
    <property type="entry name" value="Aldehyde Dehydrogenase, Chain A, domain 1"/>
    <property type="match status" value="1"/>
</dbReference>
<dbReference type="Gene3D" id="3.40.309.10">
    <property type="entry name" value="Aldehyde Dehydrogenase, Chain A, domain 2"/>
    <property type="match status" value="1"/>
</dbReference>
<protein>
    <recommendedName>
        <fullName evidence="6">Aldehyde dehydrogenase domain-containing protein</fullName>
    </recommendedName>
</protein>
<dbReference type="InterPro" id="IPR007194">
    <property type="entry name" value="TRAPP_component"/>
</dbReference>
<dbReference type="Pfam" id="PF00171">
    <property type="entry name" value="Aldedh"/>
    <property type="match status" value="1"/>
</dbReference>
<dbReference type="Gene3D" id="3.30.1380.20">
    <property type="entry name" value="Trafficking protein particle complex subunit 3"/>
    <property type="match status" value="1"/>
</dbReference>
<dbReference type="PROSITE" id="PS00070">
    <property type="entry name" value="ALDEHYDE_DEHYDR_CYS"/>
    <property type="match status" value="1"/>
</dbReference>
<dbReference type="InterPro" id="IPR037992">
    <property type="entry name" value="TRAPPC6/Trs33"/>
</dbReference>
<dbReference type="Pfam" id="PF04051">
    <property type="entry name" value="TRAPP"/>
    <property type="match status" value="1"/>
</dbReference>
<dbReference type="InterPro" id="IPR029510">
    <property type="entry name" value="Ald_DH_CS_GLU"/>
</dbReference>
<sequence length="679" mass="75001">MGREVSESCVERLLTEIVSSYCQGFYASKPELAARRIEAIGFQVGHQLSERYTMDRPRFTDHLEAIKFICKDFWSELFKKQIDNLKTNHRGTFVLQDNRFRWLAHMSVDPSVETTGSIQDPSAMAENKEAQATGMHLYFPCGIIRGALSNLGIPCAVSADISNLPACGKYGLGRRIQHRFTTAAEIYEPVTPPVQINYTKLLINGQFVDSASGKTFPTLDPRTGEVIAHVAEGDTEDINRAVSAARKAFDEGPWPRMSAYERSRIMLRFADLVEKHIQELAQLETWDNGKPYEQALNSELPIFVRLFHYYAGWADKIHGLTVPADGPYQVQVLHEPIGVAGQIIPWNFPLLMFAWKVGPALACGNTIVLKSAEQTPLTALYVAKLFHEAGLPDGVLNVVSGYGPTAGAALASHMDVDKLALTGSTDTGKTVLELAARSNLKPVTLELGGKSPFIICEDADIDNAVEQAHFALFFNQGQCCCAGSRTYVHERVYDEFVEKAKARAVRRTVGDPFKNGIEQGPQIDSEQFEKILRYIRSGIDGNATLECGGERLGSKGYFIQPTVFSNVQDNMLIAQDEIFGPVQSILKFKETDEVIKRANATRYGLAAGVFTKNIDTANTVSRGLRAGTVWVNCYDVFDAAIPFGGYKMSGIGREKGIYSLNNYLQVKAVVSPLKNPAWL</sequence>
<evidence type="ECO:0000256" key="4">
    <source>
        <dbReference type="PROSITE-ProRule" id="PRU10007"/>
    </source>
</evidence>
<proteinExistence type="inferred from homology"/>
<comment type="similarity">
    <text evidence="2 5">Belongs to the aldehyde dehydrogenase family.</text>
</comment>
<dbReference type="PROSITE" id="PS00687">
    <property type="entry name" value="ALDEHYDE_DEHYDR_GLU"/>
    <property type="match status" value="1"/>
</dbReference>
<evidence type="ECO:0000256" key="1">
    <source>
        <dbReference type="ARBA" id="ARBA00006218"/>
    </source>
</evidence>
<feature type="active site" evidence="4">
    <location>
        <position position="446"/>
    </location>
</feature>
<evidence type="ECO:0000259" key="6">
    <source>
        <dbReference type="Pfam" id="PF00171"/>
    </source>
</evidence>
<dbReference type="InterPro" id="IPR016162">
    <property type="entry name" value="Ald_DH_N"/>
</dbReference>
<keyword evidence="3 5" id="KW-0560">Oxidoreductase</keyword>
<dbReference type="SUPFAM" id="SSF111126">
    <property type="entry name" value="Ligand-binding domain in the NO signalling and Golgi transport"/>
    <property type="match status" value="1"/>
</dbReference>
<dbReference type="InterPro" id="IPR016161">
    <property type="entry name" value="Ald_DH/histidinol_DH"/>
</dbReference>
<evidence type="ECO:0000313" key="8">
    <source>
        <dbReference type="Proteomes" id="UP001291926"/>
    </source>
</evidence>
<reference evidence="7 8" key="1">
    <citation type="journal article" date="2023" name="bioRxiv">
        <title>Genome report: Whole genome sequence and annotation of Penstemon davidsonii.</title>
        <authorList>
            <person name="Ostevik K.L."/>
            <person name="Alabady M."/>
            <person name="Zhang M."/>
            <person name="Rausher M.D."/>
        </authorList>
    </citation>
    <scope>NUCLEOTIDE SEQUENCE [LARGE SCALE GENOMIC DNA]</scope>
    <source>
        <strain evidence="7">DNT005</strain>
        <tissue evidence="7">Whole leaf</tissue>
    </source>
</reference>
<gene>
    <name evidence="7" type="ORF">RD792_008769</name>
</gene>
<comment type="caution">
    <text evidence="7">The sequence shown here is derived from an EMBL/GenBank/DDBJ whole genome shotgun (WGS) entry which is preliminary data.</text>
</comment>